<accession>A0ABR9QPC0</accession>
<dbReference type="Proteomes" id="UP001516662">
    <property type="component" value="Unassembled WGS sequence"/>
</dbReference>
<evidence type="ECO:0000313" key="2">
    <source>
        <dbReference type="EMBL" id="MBE4910354.1"/>
    </source>
</evidence>
<dbReference type="InterPro" id="IPR009343">
    <property type="entry name" value="DUF1002"/>
</dbReference>
<dbReference type="EMBL" id="JADCLJ010000024">
    <property type="protein sequence ID" value="MBE4910354.1"/>
    <property type="molecule type" value="Genomic_DNA"/>
</dbReference>
<evidence type="ECO:0000256" key="1">
    <source>
        <dbReference type="SAM" id="SignalP"/>
    </source>
</evidence>
<evidence type="ECO:0000313" key="3">
    <source>
        <dbReference type="Proteomes" id="UP001516662"/>
    </source>
</evidence>
<organism evidence="2 3">
    <name type="scientific">Litchfieldia luteola</name>
    <dbReference type="NCBI Taxonomy" id="682179"/>
    <lineage>
        <taxon>Bacteria</taxon>
        <taxon>Bacillati</taxon>
        <taxon>Bacillota</taxon>
        <taxon>Bacilli</taxon>
        <taxon>Bacillales</taxon>
        <taxon>Bacillaceae</taxon>
        <taxon>Litchfieldia</taxon>
    </lineage>
</organism>
<name>A0ABR9QPC0_9BACI</name>
<keyword evidence="3" id="KW-1185">Reference proteome</keyword>
<dbReference type="RefSeq" id="WP_193539596.1">
    <property type="nucleotide sequence ID" value="NZ_JADCLJ010000024.1"/>
</dbReference>
<feature type="chain" id="PRO_5045636776" evidence="1">
    <location>
        <begin position="25"/>
        <end position="294"/>
    </location>
</feature>
<comment type="caution">
    <text evidence="2">The sequence shown here is derived from an EMBL/GenBank/DDBJ whole genome shotgun (WGS) entry which is preliminary data.</text>
</comment>
<gene>
    <name evidence="2" type="ORF">IMZ08_20140</name>
</gene>
<sequence length="294" mass="31774">MLNKKRILSLLLLFSLIFPSLSLADAAEGDVIVTLGEDLKENEKQKLLEEMNAPENALMVVVTNEEEHKYLGQYIPKATIGTRALSSSAITIGAPGSGLEIKTNNITSITDDMFTNALITAGVKDASIYITAPIPVSGTAALTGIIKAYELSSDQAIPEDVKQIANEEMVKTVELGKSIGADEAAALMAKIKDQIAQHAPKTDEELRAIIEAAAKELGITLTEAEITSLISLFNKMKDLNIDWNQVNEQLHLAKEKITNFLGSEEGQTFLSKLQDFLVSLIDAIKAIFSSEATN</sequence>
<feature type="signal peptide" evidence="1">
    <location>
        <begin position="1"/>
        <end position="24"/>
    </location>
</feature>
<protein>
    <submittedName>
        <fullName evidence="2">DUF1002 domain-containing protein</fullName>
    </submittedName>
</protein>
<keyword evidence="1" id="KW-0732">Signal</keyword>
<reference evidence="2 3" key="1">
    <citation type="submission" date="2020-10" db="EMBL/GenBank/DDBJ databases">
        <title>Bacillus sp. HD4P25, an endophyte from a halophyte.</title>
        <authorList>
            <person name="Sun J.-Q."/>
        </authorList>
    </citation>
    <scope>NUCLEOTIDE SEQUENCE [LARGE SCALE GENOMIC DNA]</scope>
    <source>
        <strain evidence="2 3">YIM 93174</strain>
    </source>
</reference>
<dbReference type="Pfam" id="PF06207">
    <property type="entry name" value="DUF1002"/>
    <property type="match status" value="1"/>
</dbReference>
<proteinExistence type="predicted"/>